<dbReference type="InterPro" id="IPR050600">
    <property type="entry name" value="SETD3_SETD6_MTase"/>
</dbReference>
<evidence type="ECO:0000256" key="1">
    <source>
        <dbReference type="SAM" id="MobiDB-lite"/>
    </source>
</evidence>
<keyword evidence="5" id="KW-1185">Reference proteome</keyword>
<proteinExistence type="predicted"/>
<feature type="compositionally biased region" description="Basic and acidic residues" evidence="1">
    <location>
        <begin position="449"/>
        <end position="470"/>
    </location>
</feature>
<feature type="transmembrane region" description="Helical" evidence="2">
    <location>
        <begin position="23"/>
        <end position="44"/>
    </location>
</feature>
<comment type="caution">
    <text evidence="4">The sequence shown here is derived from an EMBL/GenBank/DDBJ whole genome shotgun (WGS) entry which is preliminary data.</text>
</comment>
<dbReference type="PANTHER" id="PTHR13271">
    <property type="entry name" value="UNCHARACTERIZED PUTATIVE METHYLTRANSFERASE"/>
    <property type="match status" value="1"/>
</dbReference>
<dbReference type="AlphaFoldDB" id="A0A1Q9BWT8"/>
<dbReference type="OrthoDB" id="432202at2759"/>
<gene>
    <name evidence="4" type="ORF">AK812_SmicGene45128</name>
</gene>
<keyword evidence="2" id="KW-1133">Transmembrane helix</keyword>
<feature type="region of interest" description="Disordered" evidence="1">
    <location>
        <begin position="443"/>
        <end position="470"/>
    </location>
</feature>
<evidence type="ECO:0000256" key="2">
    <source>
        <dbReference type="SAM" id="Phobius"/>
    </source>
</evidence>
<feature type="non-terminal residue" evidence="4">
    <location>
        <position position="470"/>
    </location>
</feature>
<dbReference type="CDD" id="cd10527">
    <property type="entry name" value="SET_LSMT"/>
    <property type="match status" value="1"/>
</dbReference>
<keyword evidence="2" id="KW-0472">Membrane</keyword>
<dbReference type="OMA" id="FMARYEN"/>
<dbReference type="InterPro" id="IPR001214">
    <property type="entry name" value="SET_dom"/>
</dbReference>
<dbReference type="Gene3D" id="3.90.1410.10">
    <property type="entry name" value="set domain protein methyltransferase, domain 1"/>
    <property type="match status" value="1"/>
</dbReference>
<evidence type="ECO:0000313" key="5">
    <source>
        <dbReference type="Proteomes" id="UP000186817"/>
    </source>
</evidence>
<feature type="domain" description="SET" evidence="3">
    <location>
        <begin position="177"/>
        <end position="297"/>
    </location>
</feature>
<evidence type="ECO:0000259" key="3">
    <source>
        <dbReference type="Pfam" id="PF00856"/>
    </source>
</evidence>
<dbReference type="Proteomes" id="UP000186817">
    <property type="component" value="Unassembled WGS sequence"/>
</dbReference>
<keyword evidence="2" id="KW-0812">Transmembrane</keyword>
<sequence>MGKRRGNVADAKPPQDDGAGSAMWMYGAFTCFGVVMALAVQFYSGVSKQQSFHRLIEWVRQNDGFVSGKIAYIDGTGKGAMLQTSAPVYAGESLMKIPHKLHISDANIRRGHAGSRLPAHVDSIVDLSLGRSGVAAMAAWLTSQHGSYLSKPASTGFWQPWWDMFTPPYSMPFYRQETELLLLFGSYEFQELGRMLFWYQHDFEKLQQQPCSSKAAGCIRELQLMDFDMYQAMNQFILSHGCKGPGDKPHIIPVFEFLNHSPELASDLNYQLDQEGNLVLWAKWDIPAGTEITNSYGRRSNPELLQSYGFADPPFAEPFWSVRIFTQVLAEKYFPDLDFSEMEIDVRLATPWLENLPAANSLDSAEIALTSLQNELSRAKGTAPSILGLVETVAEHFLSWYRSDQLLQPYRQMLEENRLGNATSSVWWTADEGRADVSRERFASQVQAEGDRSKREVLWTQARDADHTDP</sequence>
<protein>
    <recommendedName>
        <fullName evidence="3">SET domain-containing protein</fullName>
    </recommendedName>
</protein>
<dbReference type="Pfam" id="PF00856">
    <property type="entry name" value="SET"/>
    <property type="match status" value="1"/>
</dbReference>
<dbReference type="EMBL" id="LSRX01002769">
    <property type="protein sequence ID" value="OLP75125.1"/>
    <property type="molecule type" value="Genomic_DNA"/>
</dbReference>
<accession>A0A1Q9BWT8</accession>
<dbReference type="GO" id="GO:0016279">
    <property type="term" value="F:protein-lysine N-methyltransferase activity"/>
    <property type="evidence" value="ECO:0007669"/>
    <property type="project" value="TreeGrafter"/>
</dbReference>
<dbReference type="InterPro" id="IPR046341">
    <property type="entry name" value="SET_dom_sf"/>
</dbReference>
<reference evidence="4 5" key="1">
    <citation type="submission" date="2016-02" db="EMBL/GenBank/DDBJ databases">
        <title>Genome analysis of coral dinoflagellate symbionts highlights evolutionary adaptations to a symbiotic lifestyle.</title>
        <authorList>
            <person name="Aranda M."/>
            <person name="Li Y."/>
            <person name="Liew Y.J."/>
            <person name="Baumgarten S."/>
            <person name="Simakov O."/>
            <person name="Wilson M."/>
            <person name="Piel J."/>
            <person name="Ashoor H."/>
            <person name="Bougouffa S."/>
            <person name="Bajic V.B."/>
            <person name="Ryu T."/>
            <person name="Ravasi T."/>
            <person name="Bayer T."/>
            <person name="Micklem G."/>
            <person name="Kim H."/>
            <person name="Bhak J."/>
            <person name="Lajeunesse T.C."/>
            <person name="Voolstra C.R."/>
        </authorList>
    </citation>
    <scope>NUCLEOTIDE SEQUENCE [LARGE SCALE GENOMIC DNA]</scope>
    <source>
        <strain evidence="4 5">CCMP2467</strain>
    </source>
</reference>
<name>A0A1Q9BWT8_SYMMI</name>
<dbReference type="SUPFAM" id="SSF82199">
    <property type="entry name" value="SET domain"/>
    <property type="match status" value="1"/>
</dbReference>
<organism evidence="4 5">
    <name type="scientific">Symbiodinium microadriaticum</name>
    <name type="common">Dinoflagellate</name>
    <name type="synonym">Zooxanthella microadriatica</name>
    <dbReference type="NCBI Taxonomy" id="2951"/>
    <lineage>
        <taxon>Eukaryota</taxon>
        <taxon>Sar</taxon>
        <taxon>Alveolata</taxon>
        <taxon>Dinophyceae</taxon>
        <taxon>Suessiales</taxon>
        <taxon>Symbiodiniaceae</taxon>
        <taxon>Symbiodinium</taxon>
    </lineage>
</organism>
<evidence type="ECO:0000313" key="4">
    <source>
        <dbReference type="EMBL" id="OLP75125.1"/>
    </source>
</evidence>